<comment type="catalytic activity">
    <reaction evidence="10">
        <text>L-threonyl-[protein] + ATP = O-phospho-L-threonyl-[protein] + ADP + H(+)</text>
        <dbReference type="Rhea" id="RHEA:46608"/>
        <dbReference type="Rhea" id="RHEA-COMP:11060"/>
        <dbReference type="Rhea" id="RHEA-COMP:11605"/>
        <dbReference type="ChEBI" id="CHEBI:15378"/>
        <dbReference type="ChEBI" id="CHEBI:30013"/>
        <dbReference type="ChEBI" id="CHEBI:30616"/>
        <dbReference type="ChEBI" id="CHEBI:61977"/>
        <dbReference type="ChEBI" id="CHEBI:456216"/>
        <dbReference type="EC" id="2.7.11.1"/>
    </reaction>
</comment>
<feature type="compositionally biased region" description="Acidic residues" evidence="12">
    <location>
        <begin position="1147"/>
        <end position="1156"/>
    </location>
</feature>
<evidence type="ECO:0000256" key="8">
    <source>
        <dbReference type="ARBA" id="ARBA00022777"/>
    </source>
</evidence>
<dbReference type="SUPFAM" id="SSF52058">
    <property type="entry name" value="L domain-like"/>
    <property type="match status" value="1"/>
</dbReference>
<dbReference type="Gene3D" id="3.30.70.1390">
    <property type="entry name" value="ROC domain from the Parkinson's disease-associated leucine-rich repeat kinase 2"/>
    <property type="match status" value="1"/>
</dbReference>
<comment type="catalytic activity">
    <reaction evidence="11">
        <text>L-seryl-[protein] + ATP = O-phospho-L-seryl-[protein] + ADP + H(+)</text>
        <dbReference type="Rhea" id="RHEA:17989"/>
        <dbReference type="Rhea" id="RHEA-COMP:9863"/>
        <dbReference type="Rhea" id="RHEA-COMP:11604"/>
        <dbReference type="ChEBI" id="CHEBI:15378"/>
        <dbReference type="ChEBI" id="CHEBI:29999"/>
        <dbReference type="ChEBI" id="CHEBI:30616"/>
        <dbReference type="ChEBI" id="CHEBI:83421"/>
        <dbReference type="ChEBI" id="CHEBI:456216"/>
        <dbReference type="EC" id="2.7.11.1"/>
    </reaction>
</comment>
<dbReference type="EC" id="2.7.11.1" evidence="2"/>
<dbReference type="InterPro" id="IPR020859">
    <property type="entry name" value="ROC"/>
</dbReference>
<dbReference type="InterPro" id="IPR032675">
    <property type="entry name" value="LRR_dom_sf"/>
</dbReference>
<dbReference type="SUPFAM" id="SSF52540">
    <property type="entry name" value="P-loop containing nucleoside triphosphate hydrolases"/>
    <property type="match status" value="1"/>
</dbReference>
<evidence type="ECO:0000256" key="12">
    <source>
        <dbReference type="SAM" id="MobiDB-lite"/>
    </source>
</evidence>
<dbReference type="GO" id="GO:0005524">
    <property type="term" value="F:ATP binding"/>
    <property type="evidence" value="ECO:0007669"/>
    <property type="project" value="UniProtKB-KW"/>
</dbReference>
<dbReference type="Pfam" id="PF13855">
    <property type="entry name" value="LRR_8"/>
    <property type="match status" value="1"/>
</dbReference>
<dbReference type="Pfam" id="PF07714">
    <property type="entry name" value="PK_Tyr_Ser-Thr"/>
    <property type="match status" value="1"/>
</dbReference>
<evidence type="ECO:0000256" key="4">
    <source>
        <dbReference type="ARBA" id="ARBA00022614"/>
    </source>
</evidence>
<dbReference type="InterPro" id="IPR011009">
    <property type="entry name" value="Kinase-like_dom_sf"/>
</dbReference>
<evidence type="ECO:0000313" key="15">
    <source>
        <dbReference type="EMBL" id="CAE2200108.1"/>
    </source>
</evidence>
<dbReference type="PANTHER" id="PTHR48056">
    <property type="entry name" value="LRR RECEPTOR-LIKE SERINE/THREONINE-PROTEIN KINASE-RELATED"/>
    <property type="match status" value="1"/>
</dbReference>
<keyword evidence="7" id="KW-0547">Nucleotide-binding</keyword>
<dbReference type="InterPro" id="IPR032171">
    <property type="entry name" value="COR-A"/>
</dbReference>
<dbReference type="InterPro" id="IPR025662">
    <property type="entry name" value="Sigma_54_int_dom_ATP-bd_1"/>
</dbReference>
<dbReference type="InterPro" id="IPR003591">
    <property type="entry name" value="Leu-rich_rpt_typical-subtyp"/>
</dbReference>
<dbReference type="AlphaFoldDB" id="A0A7S4HIC2"/>
<proteinExistence type="inferred from homology"/>
<evidence type="ECO:0000256" key="2">
    <source>
        <dbReference type="ARBA" id="ARBA00012513"/>
    </source>
</evidence>
<sequence length="1156" mass="131893">MKHLQEIHMKNNILESFDFVESLTNLHVLDLSHNLLIRSADLSHHCHLLELNLSYNRLTMIPFVRGVCMFNISRNMIASLVLASGKETTLKIKKERVLDLDSSQDGEALGVAQQSVNESRLSVMGNTLTAFNISDNLLKNIDDIYLLHNLQELNAAHNDIMLLNRKLAKLSKLRVLNLAQNRIQKLPKNLDKLVALRALYLQDNDIDTLPSCLVQCKIWPAQGGHCNLTGNPLSLIPAYYRPVDKLYRFLKDISHDSQQSFIRNRVMVVGDSGVGKTTLVRKLTNTFRLVKDGIFKSIDSTVGIERTEIQLQKVIDSKERLISLDFWDFGGEGQYRTTHAFFSSSSAQYVVAFNVLYPSVRSLCNWFNLIQTTAPGAVVYLVGTHFKKASSKEIKAAEDTVKQALSEWKPAFSPKIKIVGLRNLAFWAVSNSFSRTYGTAELCDKIAEYAASKVKRIPRSYLHLMSQVVEKKKAGVNLISWKNFSKLTEPFQFSARKLKRATKFLHEYGFVFHFPEEIYGQKKWVIIHPEWLMKLFASVIGYRKQKEHHGAFVSEKQLRKIWVDENFDNKHHFKLMVGVLESFRMMILWKTEPARQFLIPSLLAQNPPDENWSSATDPDLFEEMAKSAKTNHFRVYGLPYTIPGLFAGLIVNLRKRIPGEMTCWKNTLIARSTNAEARLSLEPTLKSLNVTRGIHLYVKACSVEACIDIVSIIHWEIASLLAFSYECQLWESVQVHSWVYYEGLWIKRAEILSVFNESEEDNWEFCGVSGTLQMLLPEMYTLPSPALSNNVYKKEVSEEQYLQKTAYGKVYKAVWNETGEHVFLKKVNINQNKKWVSRPRTSFLVDKFYSEVKFLSQLQHRNIVKFQSYYSYPPIIVEEYIPGGPLSSLLSDPEKKSKMSWPLLIRIAHDLALAVQYLHNQAPQIVHGNIDTSNILIVDLDVNADQVVKLTEVSLLGNHSWWVDTSAYVSIIRELVDVFVETIESGKSTSAVDYAKTLLDNTESESEDSSIMNSVVNREKATQNQILQGALGAELVYDTVSNLNFRKVFKANLTTETDFVPHLRSHMPSAVVVPKIFQRILQFTGRKKLPDFDQICSMFTTYLNPEKTTELIKMKMGNFAQQLSNPSLEDSPPRRRRRPAGKTSEFDGGDSDCSSE</sequence>
<keyword evidence="3" id="KW-0723">Serine/threonine-protein kinase</keyword>
<dbReference type="PANTHER" id="PTHR48056:SF81">
    <property type="entry name" value="RECEPTOR PROTEIN-TYROSINE KINASE CEPR1"/>
    <property type="match status" value="1"/>
</dbReference>
<evidence type="ECO:0000259" key="13">
    <source>
        <dbReference type="PROSITE" id="PS50011"/>
    </source>
</evidence>
<feature type="region of interest" description="Disordered" evidence="12">
    <location>
        <begin position="1122"/>
        <end position="1156"/>
    </location>
</feature>
<dbReference type="Gene3D" id="1.10.510.10">
    <property type="entry name" value="Transferase(Phosphotransferase) domain 1"/>
    <property type="match status" value="1"/>
</dbReference>
<evidence type="ECO:0000259" key="14">
    <source>
        <dbReference type="PROSITE" id="PS51424"/>
    </source>
</evidence>
<dbReference type="EMBL" id="HBKP01001151">
    <property type="protein sequence ID" value="CAE2200108.1"/>
    <property type="molecule type" value="Transcribed_RNA"/>
</dbReference>
<keyword evidence="9" id="KW-0067">ATP-binding</keyword>
<dbReference type="CDD" id="cd00180">
    <property type="entry name" value="PKc"/>
    <property type="match status" value="1"/>
</dbReference>
<name>A0A7S4HIC2_9EUKA</name>
<evidence type="ECO:0000256" key="3">
    <source>
        <dbReference type="ARBA" id="ARBA00022527"/>
    </source>
</evidence>
<dbReference type="Gene3D" id="3.40.50.300">
    <property type="entry name" value="P-loop containing nucleotide triphosphate hydrolases"/>
    <property type="match status" value="1"/>
</dbReference>
<dbReference type="SMART" id="SM00365">
    <property type="entry name" value="LRR_SD22"/>
    <property type="match status" value="2"/>
</dbReference>
<comment type="similarity">
    <text evidence="1">Belongs to the protein kinase superfamily. TKL Ser/Thr protein kinase family. ROCO subfamily.</text>
</comment>
<keyword evidence="6" id="KW-0677">Repeat</keyword>
<dbReference type="InterPro" id="IPR050647">
    <property type="entry name" value="Plant_LRR-RLKs"/>
</dbReference>
<feature type="domain" description="Protein kinase" evidence="13">
    <location>
        <begin position="796"/>
        <end position="1156"/>
    </location>
</feature>
<evidence type="ECO:0000256" key="1">
    <source>
        <dbReference type="ARBA" id="ARBA00008171"/>
    </source>
</evidence>
<dbReference type="InterPro" id="IPR001611">
    <property type="entry name" value="Leu-rich_rpt"/>
</dbReference>
<dbReference type="Pfam" id="PF08477">
    <property type="entry name" value="Roc"/>
    <property type="match status" value="1"/>
</dbReference>
<gene>
    <name evidence="15" type="ORF">VSP0166_LOCUS817</name>
</gene>
<dbReference type="Pfam" id="PF16095">
    <property type="entry name" value="COR-A"/>
    <property type="match status" value="1"/>
</dbReference>
<dbReference type="PROSITE" id="PS00675">
    <property type="entry name" value="SIGMA54_INTERACT_1"/>
    <property type="match status" value="1"/>
</dbReference>
<dbReference type="GO" id="GO:0004674">
    <property type="term" value="F:protein serine/threonine kinase activity"/>
    <property type="evidence" value="ECO:0007669"/>
    <property type="project" value="UniProtKB-KW"/>
</dbReference>
<dbReference type="PRINTS" id="PR00449">
    <property type="entry name" value="RASTRNSFRMNG"/>
</dbReference>
<dbReference type="InterPro" id="IPR000719">
    <property type="entry name" value="Prot_kinase_dom"/>
</dbReference>
<dbReference type="InterPro" id="IPR027417">
    <property type="entry name" value="P-loop_NTPase"/>
</dbReference>
<protein>
    <recommendedName>
        <fullName evidence="2">non-specific serine/threonine protein kinase</fullName>
        <ecNumber evidence="2">2.7.11.1</ecNumber>
    </recommendedName>
</protein>
<dbReference type="PROSITE" id="PS51424">
    <property type="entry name" value="ROC"/>
    <property type="match status" value="1"/>
</dbReference>
<dbReference type="Gene3D" id="3.80.10.10">
    <property type="entry name" value="Ribonuclease Inhibitor"/>
    <property type="match status" value="2"/>
</dbReference>
<evidence type="ECO:0000256" key="10">
    <source>
        <dbReference type="ARBA" id="ARBA00047899"/>
    </source>
</evidence>
<reference evidence="15" key="1">
    <citation type="submission" date="2021-01" db="EMBL/GenBank/DDBJ databases">
        <authorList>
            <person name="Corre E."/>
            <person name="Pelletier E."/>
            <person name="Niang G."/>
            <person name="Scheremetjew M."/>
            <person name="Finn R."/>
            <person name="Kale V."/>
            <person name="Holt S."/>
            <person name="Cochrane G."/>
            <person name="Meng A."/>
            <person name="Brown T."/>
            <person name="Cohen L."/>
        </authorList>
    </citation>
    <scope>NUCLEOTIDE SEQUENCE</scope>
    <source>
        <strain evidence="15">DIVA3 518/3/11/1/6</strain>
    </source>
</reference>
<evidence type="ECO:0000256" key="7">
    <source>
        <dbReference type="ARBA" id="ARBA00022741"/>
    </source>
</evidence>
<dbReference type="PROSITE" id="PS50011">
    <property type="entry name" value="PROTEIN_KINASE_DOM"/>
    <property type="match status" value="1"/>
</dbReference>
<dbReference type="PROSITE" id="PS51450">
    <property type="entry name" value="LRR"/>
    <property type="match status" value="3"/>
</dbReference>
<dbReference type="SMART" id="SM00369">
    <property type="entry name" value="LRR_TYP"/>
    <property type="match status" value="5"/>
</dbReference>
<keyword evidence="8" id="KW-0418">Kinase</keyword>
<organism evidence="15">
    <name type="scientific">Vannella robusta</name>
    <dbReference type="NCBI Taxonomy" id="1487602"/>
    <lineage>
        <taxon>Eukaryota</taxon>
        <taxon>Amoebozoa</taxon>
        <taxon>Discosea</taxon>
        <taxon>Flabellinia</taxon>
        <taxon>Vannellidae</taxon>
        <taxon>Vannella</taxon>
    </lineage>
</organism>
<dbReference type="InterPro" id="IPR001245">
    <property type="entry name" value="Ser-Thr/Tyr_kinase_cat_dom"/>
</dbReference>
<evidence type="ECO:0000256" key="9">
    <source>
        <dbReference type="ARBA" id="ARBA00022840"/>
    </source>
</evidence>
<feature type="domain" description="Roc" evidence="14">
    <location>
        <begin position="257"/>
        <end position="453"/>
    </location>
</feature>
<accession>A0A7S4HIC2</accession>
<keyword evidence="5" id="KW-0808">Transferase</keyword>
<evidence type="ECO:0000256" key="11">
    <source>
        <dbReference type="ARBA" id="ARBA00048679"/>
    </source>
</evidence>
<evidence type="ECO:0000256" key="6">
    <source>
        <dbReference type="ARBA" id="ARBA00022737"/>
    </source>
</evidence>
<dbReference type="SUPFAM" id="SSF56112">
    <property type="entry name" value="Protein kinase-like (PK-like)"/>
    <property type="match status" value="1"/>
</dbReference>
<evidence type="ECO:0000256" key="5">
    <source>
        <dbReference type="ARBA" id="ARBA00022679"/>
    </source>
</evidence>
<keyword evidence="4" id="KW-0433">Leucine-rich repeat</keyword>